<sequence length="251" mass="27795">MPLLLLGSAAALTRAEVERWPVLYREGEVKQTFTAQEKAGLSALIAALNRKPEVQALKKQYEYFGGLSLIGVQFSLVAPFRSAQPERLTVFDVYRSEPPIALVVLSSGTSSAWLIEPKGNMNICGWHQGYTLRDLDLNGQREFALVVGCGDGPNSGLDLDLFGWSKGNLKLWGGMSASSSTPDGDDLGAVQMTVNRSIYVQKGRVPRFAAVTTEQRTRWTETGPPQRLSTRTFTEPVRLDDQTGYRVRRLW</sequence>
<proteinExistence type="predicted"/>
<dbReference type="AlphaFoldDB" id="A0A2T3W8U1"/>
<dbReference type="EMBL" id="PYSV01000007">
    <property type="protein sequence ID" value="PTA68173.1"/>
    <property type="molecule type" value="Genomic_DNA"/>
</dbReference>
<keyword evidence="2" id="KW-1185">Reference proteome</keyword>
<organism evidence="1 2">
    <name type="scientific">Deinococcus arcticus</name>
    <dbReference type="NCBI Taxonomy" id="2136176"/>
    <lineage>
        <taxon>Bacteria</taxon>
        <taxon>Thermotogati</taxon>
        <taxon>Deinococcota</taxon>
        <taxon>Deinococci</taxon>
        <taxon>Deinococcales</taxon>
        <taxon>Deinococcaceae</taxon>
        <taxon>Deinococcus</taxon>
    </lineage>
</organism>
<evidence type="ECO:0000313" key="2">
    <source>
        <dbReference type="Proteomes" id="UP000240317"/>
    </source>
</evidence>
<comment type="caution">
    <text evidence="1">The sequence shown here is derived from an EMBL/GenBank/DDBJ whole genome shotgun (WGS) entry which is preliminary data.</text>
</comment>
<protein>
    <submittedName>
        <fullName evidence="1">Uncharacterized protein</fullName>
    </submittedName>
</protein>
<dbReference type="Proteomes" id="UP000240317">
    <property type="component" value="Unassembled WGS sequence"/>
</dbReference>
<gene>
    <name evidence="1" type="ORF">C8263_08870</name>
</gene>
<evidence type="ECO:0000313" key="1">
    <source>
        <dbReference type="EMBL" id="PTA68173.1"/>
    </source>
</evidence>
<accession>A0A2T3W8U1</accession>
<reference evidence="1 2" key="1">
    <citation type="submission" date="2018-03" db="EMBL/GenBank/DDBJ databases">
        <title>Draft genome of Deinococcus sp. OD32.</title>
        <authorList>
            <person name="Wang X.-P."/>
            <person name="Du Z.-J."/>
        </authorList>
    </citation>
    <scope>NUCLEOTIDE SEQUENCE [LARGE SCALE GENOMIC DNA]</scope>
    <source>
        <strain evidence="1 2">OD32</strain>
    </source>
</reference>
<name>A0A2T3W8U1_9DEIO</name>